<dbReference type="OrthoDB" id="2447446at2759"/>
<protein>
    <submittedName>
        <fullName evidence="2">Uncharacterized protein</fullName>
    </submittedName>
</protein>
<dbReference type="AlphaFoldDB" id="A0A197JJC3"/>
<keyword evidence="3" id="KW-1185">Reference proteome</keyword>
<accession>A0A197JJC3</accession>
<evidence type="ECO:0000313" key="3">
    <source>
        <dbReference type="Proteomes" id="UP000078512"/>
    </source>
</evidence>
<feature type="compositionally biased region" description="Basic and acidic residues" evidence="1">
    <location>
        <begin position="122"/>
        <end position="132"/>
    </location>
</feature>
<evidence type="ECO:0000256" key="1">
    <source>
        <dbReference type="SAM" id="MobiDB-lite"/>
    </source>
</evidence>
<feature type="region of interest" description="Disordered" evidence="1">
    <location>
        <begin position="1"/>
        <end position="253"/>
    </location>
</feature>
<feature type="compositionally biased region" description="Low complexity" evidence="1">
    <location>
        <begin position="1"/>
        <end position="25"/>
    </location>
</feature>
<dbReference type="EMBL" id="KV442093">
    <property type="protein sequence ID" value="OAQ24469.1"/>
    <property type="molecule type" value="Genomic_DNA"/>
</dbReference>
<organism evidence="2 3">
    <name type="scientific">Linnemannia elongata AG-77</name>
    <dbReference type="NCBI Taxonomy" id="1314771"/>
    <lineage>
        <taxon>Eukaryota</taxon>
        <taxon>Fungi</taxon>
        <taxon>Fungi incertae sedis</taxon>
        <taxon>Mucoromycota</taxon>
        <taxon>Mortierellomycotina</taxon>
        <taxon>Mortierellomycetes</taxon>
        <taxon>Mortierellales</taxon>
        <taxon>Mortierellaceae</taxon>
        <taxon>Linnemannia</taxon>
    </lineage>
</organism>
<feature type="compositionally biased region" description="Polar residues" evidence="1">
    <location>
        <begin position="71"/>
        <end position="82"/>
    </location>
</feature>
<sequence>MTVIRNSSKQAASSSDSAATTNADSPRQGTDSPDTTTTHNSESIVDSTHQSSEATHEKTDQTLEATDPDVSKTTSGDSSTADDVNDAVGTSIDSEIQEEEPVRTYNADAGGAGSDGGSLAVEEEKANSENKVHSIHLAGHIKGVPGRSKQVYDSDHGQHHEHEQHDHDQSTAAPVPKDIESNTAETNRHGHTHSQQSPEDKEGLQEVEELESTKHAKRTADDQAKERHDYLAGAYKSPFRHTHKVEKVGREEL</sequence>
<dbReference type="Proteomes" id="UP000078512">
    <property type="component" value="Unassembled WGS sequence"/>
</dbReference>
<feature type="compositionally biased region" description="Polar residues" evidence="1">
    <location>
        <begin position="27"/>
        <end position="53"/>
    </location>
</feature>
<name>A0A197JJC3_9FUNG</name>
<proteinExistence type="predicted"/>
<evidence type="ECO:0000313" key="2">
    <source>
        <dbReference type="EMBL" id="OAQ24469.1"/>
    </source>
</evidence>
<feature type="compositionally biased region" description="Basic and acidic residues" evidence="1">
    <location>
        <begin position="211"/>
        <end position="230"/>
    </location>
</feature>
<feature type="compositionally biased region" description="Basic and acidic residues" evidence="1">
    <location>
        <begin position="150"/>
        <end position="169"/>
    </location>
</feature>
<reference evidence="2 3" key="1">
    <citation type="submission" date="2016-05" db="EMBL/GenBank/DDBJ databases">
        <title>Genome sequencing reveals origins of a unique bacterial endosymbiosis in the earliest lineages of terrestrial Fungi.</title>
        <authorList>
            <consortium name="DOE Joint Genome Institute"/>
            <person name="Uehling J."/>
            <person name="Gryganskyi A."/>
            <person name="Hameed K."/>
            <person name="Tschaplinski T."/>
            <person name="Misztal P."/>
            <person name="Wu S."/>
            <person name="Desiro A."/>
            <person name="Vande Pol N."/>
            <person name="Du Z.-Y."/>
            <person name="Zienkiewicz A."/>
            <person name="Zienkiewicz K."/>
            <person name="Morin E."/>
            <person name="Tisserant E."/>
            <person name="Splivallo R."/>
            <person name="Hainaut M."/>
            <person name="Henrissat B."/>
            <person name="Ohm R."/>
            <person name="Kuo A."/>
            <person name="Yan J."/>
            <person name="Lipzen A."/>
            <person name="Nolan M."/>
            <person name="Labutti K."/>
            <person name="Barry K."/>
            <person name="Goldstein A."/>
            <person name="Labbe J."/>
            <person name="Schadt C."/>
            <person name="Tuskan G."/>
            <person name="Grigoriev I."/>
            <person name="Martin F."/>
            <person name="Vilgalys R."/>
            <person name="Bonito G."/>
        </authorList>
    </citation>
    <scope>NUCLEOTIDE SEQUENCE [LARGE SCALE GENOMIC DNA]</scope>
    <source>
        <strain evidence="2 3">AG-77</strain>
    </source>
</reference>
<gene>
    <name evidence="2" type="ORF">K457DRAFT_129721</name>
</gene>